<dbReference type="Proteomes" id="UP000597444">
    <property type="component" value="Unassembled WGS sequence"/>
</dbReference>
<keyword evidence="2" id="KW-1185">Reference proteome</keyword>
<name>A0A8J3N470_9CHLR</name>
<comment type="caution">
    <text evidence="1">The sequence shown here is derived from an EMBL/GenBank/DDBJ whole genome shotgun (WGS) entry which is preliminary data.</text>
</comment>
<accession>A0A8J3N470</accession>
<dbReference type="AlphaFoldDB" id="A0A8J3N470"/>
<evidence type="ECO:0000313" key="2">
    <source>
        <dbReference type="Proteomes" id="UP000597444"/>
    </source>
</evidence>
<sequence>MSSNWITIVEAVAIISKNSHHPVSPSHVQTLVNGGKIGTRSLYGGTAFLKRSDVEATRVAADTGNNHRERC</sequence>
<gene>
    <name evidence="1" type="ORF">KSF_038450</name>
</gene>
<proteinExistence type="predicted"/>
<evidence type="ECO:0000313" key="1">
    <source>
        <dbReference type="EMBL" id="GHO93797.1"/>
    </source>
</evidence>
<dbReference type="EMBL" id="BNJK01000001">
    <property type="protein sequence ID" value="GHO93797.1"/>
    <property type="molecule type" value="Genomic_DNA"/>
</dbReference>
<protein>
    <submittedName>
        <fullName evidence="1">Uncharacterized protein</fullName>
    </submittedName>
</protein>
<organism evidence="1 2">
    <name type="scientific">Reticulibacter mediterranei</name>
    <dbReference type="NCBI Taxonomy" id="2778369"/>
    <lineage>
        <taxon>Bacteria</taxon>
        <taxon>Bacillati</taxon>
        <taxon>Chloroflexota</taxon>
        <taxon>Ktedonobacteria</taxon>
        <taxon>Ktedonobacterales</taxon>
        <taxon>Reticulibacteraceae</taxon>
        <taxon>Reticulibacter</taxon>
    </lineage>
</organism>
<reference evidence="1" key="1">
    <citation type="submission" date="2020-10" db="EMBL/GenBank/DDBJ databases">
        <title>Taxonomic study of unclassified bacteria belonging to the class Ktedonobacteria.</title>
        <authorList>
            <person name="Yabe S."/>
            <person name="Wang C.M."/>
            <person name="Zheng Y."/>
            <person name="Sakai Y."/>
            <person name="Cavaletti L."/>
            <person name="Monciardini P."/>
            <person name="Donadio S."/>
        </authorList>
    </citation>
    <scope>NUCLEOTIDE SEQUENCE</scope>
    <source>
        <strain evidence="1">ID150040</strain>
    </source>
</reference>